<feature type="transmembrane region" description="Helical" evidence="5">
    <location>
        <begin position="20"/>
        <end position="42"/>
    </location>
</feature>
<dbReference type="Gene3D" id="1.20.1300.10">
    <property type="entry name" value="Fumarate reductase/succinate dehydrogenase, transmembrane subunit"/>
    <property type="match status" value="1"/>
</dbReference>
<dbReference type="NCBIfam" id="NF003977">
    <property type="entry name" value="PRK05470.1-1"/>
    <property type="match status" value="1"/>
</dbReference>
<dbReference type="AlphaFoldDB" id="A0A2V4DYY8"/>
<dbReference type="SUPFAM" id="SSF81343">
    <property type="entry name" value="Fumarate reductase respiratory complex transmembrane subunits"/>
    <property type="match status" value="1"/>
</dbReference>
<evidence type="ECO:0000256" key="5">
    <source>
        <dbReference type="SAM" id="Phobius"/>
    </source>
</evidence>
<keyword evidence="2 5" id="KW-0812">Transmembrane</keyword>
<evidence type="ECO:0000256" key="3">
    <source>
        <dbReference type="ARBA" id="ARBA00022989"/>
    </source>
</evidence>
<dbReference type="RefSeq" id="WP_110422607.1">
    <property type="nucleotide sequence ID" value="NZ_QGLP01000004.1"/>
</dbReference>
<comment type="caution">
    <text evidence="6">The sequence shown here is derived from an EMBL/GenBank/DDBJ whole genome shotgun (WGS) entry which is preliminary data.</text>
</comment>
<feature type="transmembrane region" description="Helical" evidence="5">
    <location>
        <begin position="62"/>
        <end position="85"/>
    </location>
</feature>
<sequence length="117" mass="13072">MKNQKTQPIPSDSKVAKGLFALGGLWAAIFAPVVLIIIAFIIPFGDAITRSSILKLANTQLGKLFLCLMISLPIWYGLQQILTLLHQFNIHPKREKLLTYGLALAWTAHAIYILFVR</sequence>
<feature type="transmembrane region" description="Helical" evidence="5">
    <location>
        <begin position="97"/>
        <end position="115"/>
    </location>
</feature>
<reference evidence="6 7" key="1">
    <citation type="submission" date="2018-05" db="EMBL/GenBank/DDBJ databases">
        <title>Reference genomes for bee gut microbiota database.</title>
        <authorList>
            <person name="Ellegaard K.M."/>
        </authorList>
    </citation>
    <scope>NUCLEOTIDE SEQUENCE [LARGE SCALE GENOMIC DNA]</scope>
    <source>
        <strain evidence="6 7">ESL0177</strain>
    </source>
</reference>
<keyword evidence="4 5" id="KW-0472">Membrane</keyword>
<evidence type="ECO:0000256" key="4">
    <source>
        <dbReference type="ARBA" id="ARBA00023136"/>
    </source>
</evidence>
<dbReference type="Proteomes" id="UP000247483">
    <property type="component" value="Unassembled WGS sequence"/>
</dbReference>
<dbReference type="GO" id="GO:0006106">
    <property type="term" value="P:fumarate metabolic process"/>
    <property type="evidence" value="ECO:0007669"/>
    <property type="project" value="InterPro"/>
</dbReference>
<protein>
    <submittedName>
        <fullName evidence="6">Fumarate reductase subunit D</fullName>
    </submittedName>
</protein>
<evidence type="ECO:0000313" key="7">
    <source>
        <dbReference type="Proteomes" id="UP000247483"/>
    </source>
</evidence>
<keyword evidence="1" id="KW-1003">Cell membrane</keyword>
<gene>
    <name evidence="6" type="ORF">DKK79_01885</name>
</gene>
<evidence type="ECO:0000256" key="1">
    <source>
        <dbReference type="ARBA" id="ARBA00022475"/>
    </source>
</evidence>
<dbReference type="GO" id="GO:0016020">
    <property type="term" value="C:membrane"/>
    <property type="evidence" value="ECO:0007669"/>
    <property type="project" value="InterPro"/>
</dbReference>
<evidence type="ECO:0000256" key="2">
    <source>
        <dbReference type="ARBA" id="ARBA00022692"/>
    </source>
</evidence>
<name>A0A2V4DYY8_9GAMM</name>
<keyword evidence="3 5" id="KW-1133">Transmembrane helix</keyword>
<dbReference type="InterPro" id="IPR003418">
    <property type="entry name" value="Fumarate_red_D"/>
</dbReference>
<organism evidence="6 7">
    <name type="scientific">Gilliamella apicola</name>
    <dbReference type="NCBI Taxonomy" id="1196095"/>
    <lineage>
        <taxon>Bacteria</taxon>
        <taxon>Pseudomonadati</taxon>
        <taxon>Pseudomonadota</taxon>
        <taxon>Gammaproteobacteria</taxon>
        <taxon>Orbales</taxon>
        <taxon>Orbaceae</taxon>
        <taxon>Gilliamella</taxon>
    </lineage>
</organism>
<dbReference type="Pfam" id="PF02313">
    <property type="entry name" value="Fumarate_red_D"/>
    <property type="match status" value="1"/>
</dbReference>
<accession>A0A2V4DYY8</accession>
<dbReference type="EMBL" id="QGLP01000004">
    <property type="protein sequence ID" value="PXZ05463.1"/>
    <property type="molecule type" value="Genomic_DNA"/>
</dbReference>
<dbReference type="InterPro" id="IPR034804">
    <property type="entry name" value="SQR/QFR_C/D"/>
</dbReference>
<proteinExistence type="predicted"/>
<evidence type="ECO:0000313" key="6">
    <source>
        <dbReference type="EMBL" id="PXZ05463.1"/>
    </source>
</evidence>